<sequence>MRRMSKIAAVTMVGALALTGCGSNSGGGGGGSDSGSGGSASEDVCKSKTDGEGPKIGLAYDVGGRGDQSFNDSAYAGLKKAVDEIDATCVEANAQTDDNDTTRAERLRTLAEGGVNPVIAVGYLYSPAAAQVAPEYPDVDFAVIDGFSTTIAKDATNLADLTFAENEGSYLVGVAAALKSESGKIGFVGGVDGALIQKFEAGYVAGAKSVKPDIDVEIQYLTQDQNDAAAGYENPSGGKAAAEAMYQDGRDVVYHAAGKSGLGVFQAAAAAGEGNWAIGVDSDQYLTAPEDQQPRILTSMLKRIDTAVFEAGSAVADDSWKSGFVTYDLKSDGVGYSTSGGFVDDLRTQIDEAGDQIKSGEVTVPSEPEN</sequence>
<dbReference type="CDD" id="cd06354">
    <property type="entry name" value="PBP1_PrnA-like"/>
    <property type="match status" value="1"/>
</dbReference>
<keyword evidence="5" id="KW-0472">Membrane</keyword>
<dbReference type="Proteomes" id="UP000281738">
    <property type="component" value="Unassembled WGS sequence"/>
</dbReference>
<gene>
    <name evidence="10" type="ORF">EDD33_1033</name>
</gene>
<dbReference type="Gene3D" id="3.40.50.2300">
    <property type="match status" value="2"/>
</dbReference>
<evidence type="ECO:0000256" key="5">
    <source>
        <dbReference type="ARBA" id="ARBA00023136"/>
    </source>
</evidence>
<dbReference type="GO" id="GO:0005886">
    <property type="term" value="C:plasma membrane"/>
    <property type="evidence" value="ECO:0007669"/>
    <property type="project" value="UniProtKB-SubCell"/>
</dbReference>
<feature type="signal peptide" evidence="8">
    <location>
        <begin position="1"/>
        <end position="17"/>
    </location>
</feature>
<evidence type="ECO:0000313" key="10">
    <source>
        <dbReference type="EMBL" id="ROR90198.1"/>
    </source>
</evidence>
<name>A0A3N2CS59_9ACTN</name>
<evidence type="ECO:0000313" key="11">
    <source>
        <dbReference type="Proteomes" id="UP000281738"/>
    </source>
</evidence>
<dbReference type="Pfam" id="PF02608">
    <property type="entry name" value="Bmp"/>
    <property type="match status" value="1"/>
</dbReference>
<dbReference type="PANTHER" id="PTHR34296">
    <property type="entry name" value="TRANSCRIPTIONAL ACTIVATOR PROTEIN MED"/>
    <property type="match status" value="1"/>
</dbReference>
<evidence type="ECO:0000256" key="4">
    <source>
        <dbReference type="ARBA" id="ARBA00022729"/>
    </source>
</evidence>
<feature type="compositionally biased region" description="Basic and acidic residues" evidence="7">
    <location>
        <begin position="43"/>
        <end position="53"/>
    </location>
</feature>
<dbReference type="PROSITE" id="PS51257">
    <property type="entry name" value="PROKAR_LIPOPROTEIN"/>
    <property type="match status" value="1"/>
</dbReference>
<dbReference type="AlphaFoldDB" id="A0A3N2CS59"/>
<dbReference type="InterPro" id="IPR050957">
    <property type="entry name" value="BMP_lipoprotein"/>
</dbReference>
<dbReference type="InterPro" id="IPR003760">
    <property type="entry name" value="PnrA-like"/>
</dbReference>
<evidence type="ECO:0000256" key="6">
    <source>
        <dbReference type="ARBA" id="ARBA00023288"/>
    </source>
</evidence>
<comment type="caution">
    <text evidence="10">The sequence shown here is derived from an EMBL/GenBank/DDBJ whole genome shotgun (WGS) entry which is preliminary data.</text>
</comment>
<keyword evidence="6" id="KW-0449">Lipoprotein</keyword>
<dbReference type="SUPFAM" id="SSF53822">
    <property type="entry name" value="Periplasmic binding protein-like I"/>
    <property type="match status" value="1"/>
</dbReference>
<dbReference type="EMBL" id="RKHO01000001">
    <property type="protein sequence ID" value="ROR90198.1"/>
    <property type="molecule type" value="Genomic_DNA"/>
</dbReference>
<organism evidence="10 11">
    <name type="scientific">Nocardioides aurantiacus</name>
    <dbReference type="NCBI Taxonomy" id="86796"/>
    <lineage>
        <taxon>Bacteria</taxon>
        <taxon>Bacillati</taxon>
        <taxon>Actinomycetota</taxon>
        <taxon>Actinomycetes</taxon>
        <taxon>Propionibacteriales</taxon>
        <taxon>Nocardioidaceae</taxon>
        <taxon>Nocardioides</taxon>
    </lineage>
</organism>
<proteinExistence type="inferred from homology"/>
<feature type="region of interest" description="Disordered" evidence="7">
    <location>
        <begin position="24"/>
        <end position="53"/>
    </location>
</feature>
<comment type="similarity">
    <text evidence="2">Belongs to the BMP lipoprotein family.</text>
</comment>
<evidence type="ECO:0000256" key="8">
    <source>
        <dbReference type="SAM" id="SignalP"/>
    </source>
</evidence>
<keyword evidence="11" id="KW-1185">Reference proteome</keyword>
<accession>A0A3N2CS59</accession>
<evidence type="ECO:0000256" key="1">
    <source>
        <dbReference type="ARBA" id="ARBA00004193"/>
    </source>
</evidence>
<dbReference type="InterPro" id="IPR028082">
    <property type="entry name" value="Peripla_BP_I"/>
</dbReference>
<protein>
    <submittedName>
        <fullName evidence="10">Nucleoside-binding protein</fullName>
    </submittedName>
</protein>
<keyword evidence="3" id="KW-1003">Cell membrane</keyword>
<feature type="chain" id="PRO_5018019407" evidence="8">
    <location>
        <begin position="18"/>
        <end position="370"/>
    </location>
</feature>
<reference evidence="10 11" key="1">
    <citation type="submission" date="2018-11" db="EMBL/GenBank/DDBJ databases">
        <title>Sequencing the genomes of 1000 actinobacteria strains.</title>
        <authorList>
            <person name="Klenk H.-P."/>
        </authorList>
    </citation>
    <scope>NUCLEOTIDE SEQUENCE [LARGE SCALE GENOMIC DNA]</scope>
    <source>
        <strain evidence="10 11">DSM 12652</strain>
    </source>
</reference>
<dbReference type="PANTHER" id="PTHR34296:SF2">
    <property type="entry name" value="ABC TRANSPORTER GUANOSINE-BINDING PROTEIN NUPN"/>
    <property type="match status" value="1"/>
</dbReference>
<comment type="subcellular location">
    <subcellularLocation>
        <location evidence="1">Cell membrane</location>
        <topology evidence="1">Lipid-anchor</topology>
    </subcellularLocation>
</comment>
<evidence type="ECO:0000259" key="9">
    <source>
        <dbReference type="Pfam" id="PF02608"/>
    </source>
</evidence>
<feature type="domain" description="ABC transporter substrate-binding protein PnrA-like" evidence="9">
    <location>
        <begin position="61"/>
        <end position="366"/>
    </location>
</feature>
<evidence type="ECO:0000256" key="3">
    <source>
        <dbReference type="ARBA" id="ARBA00022475"/>
    </source>
</evidence>
<evidence type="ECO:0000256" key="2">
    <source>
        <dbReference type="ARBA" id="ARBA00008610"/>
    </source>
</evidence>
<evidence type="ECO:0000256" key="7">
    <source>
        <dbReference type="SAM" id="MobiDB-lite"/>
    </source>
</evidence>
<feature type="compositionally biased region" description="Gly residues" evidence="7">
    <location>
        <begin position="24"/>
        <end position="38"/>
    </location>
</feature>
<keyword evidence="4 8" id="KW-0732">Signal</keyword>